<dbReference type="RefSeq" id="WP_094412653.1">
    <property type="nucleotide sequence ID" value="NZ_NOXV01000182.1"/>
</dbReference>
<keyword evidence="2" id="KW-1185">Reference proteome</keyword>
<dbReference type="Proteomes" id="UP000216605">
    <property type="component" value="Unassembled WGS sequence"/>
</dbReference>
<proteinExistence type="predicted"/>
<dbReference type="AlphaFoldDB" id="A0A255ZPJ9"/>
<name>A0A255ZPJ9_9FLAO</name>
<comment type="caution">
    <text evidence="1">The sequence shown here is derived from an EMBL/GenBank/DDBJ whole genome shotgun (WGS) entry which is preliminary data.</text>
</comment>
<accession>A0A255ZPJ9</accession>
<dbReference type="EMBL" id="NOXV01000182">
    <property type="protein sequence ID" value="OYQ43341.1"/>
    <property type="molecule type" value="Genomic_DNA"/>
</dbReference>
<protein>
    <submittedName>
        <fullName evidence="1">Uncharacterized protein</fullName>
    </submittedName>
</protein>
<reference evidence="1 2" key="1">
    <citation type="submission" date="2017-07" db="EMBL/GenBank/DDBJ databases">
        <title>Flavobacterium cyanobacteriorum sp. nov., isolated from cyanobacterial aggregates in a eutrophic lake.</title>
        <authorList>
            <person name="Cai H."/>
        </authorList>
    </citation>
    <scope>NUCLEOTIDE SEQUENCE [LARGE SCALE GENOMIC DNA]</scope>
    <source>
        <strain evidence="1 2">TH021</strain>
    </source>
</reference>
<dbReference type="OrthoDB" id="1366992at2"/>
<evidence type="ECO:0000313" key="1">
    <source>
        <dbReference type="EMBL" id="OYQ43341.1"/>
    </source>
</evidence>
<gene>
    <name evidence="1" type="ORF">CHU92_03495</name>
</gene>
<organism evidence="1 2">
    <name type="scientific">Flavobacterium cyanobacteriorum</name>
    <dbReference type="NCBI Taxonomy" id="2022802"/>
    <lineage>
        <taxon>Bacteria</taxon>
        <taxon>Pseudomonadati</taxon>
        <taxon>Bacteroidota</taxon>
        <taxon>Flavobacteriia</taxon>
        <taxon>Flavobacteriales</taxon>
        <taxon>Flavobacteriaceae</taxon>
        <taxon>Flavobacterium</taxon>
    </lineage>
</organism>
<evidence type="ECO:0000313" key="2">
    <source>
        <dbReference type="Proteomes" id="UP000216605"/>
    </source>
</evidence>
<sequence length="64" mass="7371">MKLIDKYQKLKDKAFLSEVLARNVFATMALENQKVPMVEIEKLVASAIAEKELKNPQFFSDKKL</sequence>